<dbReference type="Gene3D" id="3.30.1140.40">
    <property type="entry name" value="Tctex-1"/>
    <property type="match status" value="1"/>
</dbReference>
<dbReference type="EMBL" id="MRZV01000739">
    <property type="protein sequence ID" value="PIK45019.1"/>
    <property type="molecule type" value="Genomic_DNA"/>
</dbReference>
<dbReference type="GO" id="GO:0005737">
    <property type="term" value="C:cytoplasm"/>
    <property type="evidence" value="ECO:0007669"/>
    <property type="project" value="TreeGrafter"/>
</dbReference>
<dbReference type="Proteomes" id="UP000230750">
    <property type="component" value="Unassembled WGS sequence"/>
</dbReference>
<dbReference type="CDD" id="cd21459">
    <property type="entry name" value="DLC-like_TCTEX1D2"/>
    <property type="match status" value="1"/>
</dbReference>
<accession>A0A2G8KAM9</accession>
<evidence type="ECO:0000256" key="1">
    <source>
        <dbReference type="ARBA" id="ARBA00005361"/>
    </source>
</evidence>
<dbReference type="AlphaFoldDB" id="A0A2G8KAM9"/>
<comment type="similarity">
    <text evidence="1">Belongs to the dynein light chain Tctex-type family.</text>
</comment>
<reference evidence="2 3" key="1">
    <citation type="journal article" date="2017" name="PLoS Biol.">
        <title>The sea cucumber genome provides insights into morphological evolution and visceral regeneration.</title>
        <authorList>
            <person name="Zhang X."/>
            <person name="Sun L."/>
            <person name="Yuan J."/>
            <person name="Sun Y."/>
            <person name="Gao Y."/>
            <person name="Zhang L."/>
            <person name="Li S."/>
            <person name="Dai H."/>
            <person name="Hamel J.F."/>
            <person name="Liu C."/>
            <person name="Yu Y."/>
            <person name="Liu S."/>
            <person name="Lin W."/>
            <person name="Guo K."/>
            <person name="Jin S."/>
            <person name="Xu P."/>
            <person name="Storey K.B."/>
            <person name="Huan P."/>
            <person name="Zhang T."/>
            <person name="Zhou Y."/>
            <person name="Zhang J."/>
            <person name="Lin C."/>
            <person name="Li X."/>
            <person name="Xing L."/>
            <person name="Huo D."/>
            <person name="Sun M."/>
            <person name="Wang L."/>
            <person name="Mercier A."/>
            <person name="Li F."/>
            <person name="Yang H."/>
            <person name="Xiang J."/>
        </authorList>
    </citation>
    <scope>NUCLEOTIDE SEQUENCE [LARGE SCALE GENOMIC DNA]</scope>
    <source>
        <strain evidence="2">Shaxun</strain>
        <tissue evidence="2">Muscle</tissue>
    </source>
</reference>
<sequence>MKLFRAAHVKEVVHSVLNEELADKSYDADETTSLCKHLSNEIKGKLKDLQLERYKFIVQVVIGEQRGEGVKMGCKCFWDSDTDNCAQDIFMNDTMFCVAAVFGVYFY</sequence>
<dbReference type="PANTHER" id="PTHR21255">
    <property type="entry name" value="T-COMPLEX-ASSOCIATED-TESTIS-EXPRESSED 1/ DYNEIN LIGHT CHAIN"/>
    <property type="match status" value="1"/>
</dbReference>
<dbReference type="STRING" id="307972.A0A2G8KAM9"/>
<keyword evidence="3" id="KW-1185">Reference proteome</keyword>
<evidence type="ECO:0000313" key="2">
    <source>
        <dbReference type="EMBL" id="PIK45019.1"/>
    </source>
</evidence>
<proteinExistence type="inferred from homology"/>
<gene>
    <name evidence="2" type="ORF">BSL78_18111</name>
</gene>
<name>A0A2G8KAM9_STIJA</name>
<dbReference type="Pfam" id="PF03645">
    <property type="entry name" value="Tctex-1"/>
    <property type="match status" value="1"/>
</dbReference>
<dbReference type="PANTHER" id="PTHR21255:SF7">
    <property type="entry name" value="DYNEIN LIGHT CHAIN TCTEX-TYPE PROTEIN 2B"/>
    <property type="match status" value="1"/>
</dbReference>
<evidence type="ECO:0000313" key="3">
    <source>
        <dbReference type="Proteomes" id="UP000230750"/>
    </source>
</evidence>
<dbReference type="GO" id="GO:0045505">
    <property type="term" value="F:dynein intermediate chain binding"/>
    <property type="evidence" value="ECO:0007669"/>
    <property type="project" value="TreeGrafter"/>
</dbReference>
<dbReference type="GO" id="GO:0007018">
    <property type="term" value="P:microtubule-based movement"/>
    <property type="evidence" value="ECO:0007669"/>
    <property type="project" value="TreeGrafter"/>
</dbReference>
<protein>
    <submittedName>
        <fullName evidence="2">Putative tctex1 domain-containing protein 2-like isoform X2</fullName>
    </submittedName>
</protein>
<organism evidence="2 3">
    <name type="scientific">Stichopus japonicus</name>
    <name type="common">Sea cucumber</name>
    <dbReference type="NCBI Taxonomy" id="307972"/>
    <lineage>
        <taxon>Eukaryota</taxon>
        <taxon>Metazoa</taxon>
        <taxon>Echinodermata</taxon>
        <taxon>Eleutherozoa</taxon>
        <taxon>Echinozoa</taxon>
        <taxon>Holothuroidea</taxon>
        <taxon>Aspidochirotacea</taxon>
        <taxon>Aspidochirotida</taxon>
        <taxon>Stichopodidae</taxon>
        <taxon>Apostichopus</taxon>
    </lineage>
</organism>
<dbReference type="InterPro" id="IPR038586">
    <property type="entry name" value="Tctex-1-like_sf"/>
</dbReference>
<dbReference type="FunFam" id="3.30.1140.40:FF:000003">
    <property type="entry name" value="tctex1 domain-containing protein 2"/>
    <property type="match status" value="1"/>
</dbReference>
<dbReference type="InterPro" id="IPR005334">
    <property type="entry name" value="Tctex-1-like"/>
</dbReference>
<dbReference type="OrthoDB" id="10260741at2759"/>
<dbReference type="GO" id="GO:0005868">
    <property type="term" value="C:cytoplasmic dynein complex"/>
    <property type="evidence" value="ECO:0007669"/>
    <property type="project" value="TreeGrafter"/>
</dbReference>
<comment type="caution">
    <text evidence="2">The sequence shown here is derived from an EMBL/GenBank/DDBJ whole genome shotgun (WGS) entry which is preliminary data.</text>
</comment>